<keyword evidence="3" id="KW-1185">Reference proteome</keyword>
<feature type="region of interest" description="Disordered" evidence="1">
    <location>
        <begin position="36"/>
        <end position="55"/>
    </location>
</feature>
<comment type="caution">
    <text evidence="2">The sequence shown here is derived from an EMBL/GenBank/DDBJ whole genome shotgun (WGS) entry which is preliminary data.</text>
</comment>
<evidence type="ECO:0000313" key="3">
    <source>
        <dbReference type="Proteomes" id="UP001055167"/>
    </source>
</evidence>
<reference evidence="2" key="1">
    <citation type="journal article" date="2021" name="Front. Microbiol.">
        <title>Comprehensive Comparative Genomics and Phenotyping of Methylobacterium Species.</title>
        <authorList>
            <person name="Alessa O."/>
            <person name="Ogura Y."/>
            <person name="Fujitani Y."/>
            <person name="Takami H."/>
            <person name="Hayashi T."/>
            <person name="Sahin N."/>
            <person name="Tani A."/>
        </authorList>
    </citation>
    <scope>NUCLEOTIDE SEQUENCE</scope>
    <source>
        <strain evidence="2">KCTC 52305</strain>
    </source>
</reference>
<organism evidence="2 3">
    <name type="scientific">Methylobacterium crusticola</name>
    <dbReference type="NCBI Taxonomy" id="1697972"/>
    <lineage>
        <taxon>Bacteria</taxon>
        <taxon>Pseudomonadati</taxon>
        <taxon>Pseudomonadota</taxon>
        <taxon>Alphaproteobacteria</taxon>
        <taxon>Hyphomicrobiales</taxon>
        <taxon>Methylobacteriaceae</taxon>
        <taxon>Methylobacterium</taxon>
    </lineage>
</organism>
<proteinExistence type="predicted"/>
<accession>A0ABQ4R4U8</accession>
<dbReference type="Proteomes" id="UP001055167">
    <property type="component" value="Unassembled WGS sequence"/>
</dbReference>
<gene>
    <name evidence="2" type="ORF">OPKNFCMD_4515</name>
</gene>
<protein>
    <submittedName>
        <fullName evidence="2">Uncharacterized protein</fullName>
    </submittedName>
</protein>
<name>A0ABQ4R4U8_9HYPH</name>
<evidence type="ECO:0000313" key="2">
    <source>
        <dbReference type="EMBL" id="GJD51757.1"/>
    </source>
</evidence>
<dbReference type="EMBL" id="BPQH01000015">
    <property type="protein sequence ID" value="GJD51757.1"/>
    <property type="molecule type" value="Genomic_DNA"/>
</dbReference>
<sequence>MLDGGDGRIGQFAQSRVDLVLNDGLSLRCRSQAHKARTKLVRQRQQPLARYPDDGKPRRLCIRDRHKLAASDDVLERSAVGEFFVLPGTLAKRIKRVVSERCCLHRPLLRLLFHDAMRPGGALVRIDHTQLIGRQPVKRLFAIEFAVCTFRHATLDVLRHSRLGNSQLGRKSGLCNNCHESAVVCCG</sequence>
<reference evidence="2" key="2">
    <citation type="submission" date="2021-08" db="EMBL/GenBank/DDBJ databases">
        <authorList>
            <person name="Tani A."/>
            <person name="Ola A."/>
            <person name="Ogura Y."/>
            <person name="Katsura K."/>
            <person name="Hayashi T."/>
        </authorList>
    </citation>
    <scope>NUCLEOTIDE SEQUENCE</scope>
    <source>
        <strain evidence="2">KCTC 52305</strain>
    </source>
</reference>
<evidence type="ECO:0000256" key="1">
    <source>
        <dbReference type="SAM" id="MobiDB-lite"/>
    </source>
</evidence>